<dbReference type="EMBL" id="NCKV01003301">
    <property type="protein sequence ID" value="RWS25873.1"/>
    <property type="molecule type" value="Genomic_DNA"/>
</dbReference>
<comment type="similarity">
    <text evidence="1">Belongs to the EPG5 family.</text>
</comment>
<sequence length="1339" mass="153846">SDSGFYENVNNFKKAREALSKTRTKLSSIKEDSECLQNKVWEIESKTIKKRQRCSDGRLVEGKHTYNEANLNKDVLRNLEKNLQATKNLLSNDYCNNFYTAQISQKDIEAEIQTVITESASEIRTHKLRTLISSLFAFQRIFEEVDSEFVQLVKQWITQLVAVLLQNASYNDRLFLLNHVLRCPGGVSSWTASFVQCRSPLHAIDKQDASSTLNHCLTVISTILSPVKDRDKFVGSNAKHAENPEVRLSADDLWHLVDADVDEGEDVLINKVNLTETDIIRLLQQVPFQDLLEYITERQFIDDDSLTQSLNQVSEYSMLKLLSVSTKMIQILRQGLITFNCMRFRTLTDYITLLIRKTVCAVASSWQNCKRKLTTEDPAMLLRLQVEYDHFVLRSVVAILSSQRFGVWRFVSVIPFNGVTESMMWHILWVFYNNGRDEVDELGGLCPYFSDSYWRSKFNEPAMKYLFQEKLPTLSTSECECLLRSLGNMIKSRDSTEVEFINTVAVEMFEMGFLMCTINDKTVSTCTELFAELALQHPFLISALVFKIRDSNCFNEQCIDLFEKIPLYLWKTDESVLHLLGDWLAKSAFNTIFNRLSRLIICKMNWGYSDDKSELFLSIKFHRLMAILLYEAMYEQIKVSEGLESCNCPVYSGFDAQSFISCAKLETRKGFVEFCWRTALTLKLYLHDQPNWRKIPFREFENSESVEFGFYPLPNINTDCELLSIFKGLEAQNPYAIYFTLVMTETGHSVSSFGANVELLSSLITSKNHIPALDILHWFIPFYVDKLEEIMNDAKFVGSLNQLLLSEENGILDKVIGLIESQLKTNIEIKKKLIIFWINILCEISGSVLKQYSSSWFIASSKGLQQVVHLLDGILMLIFGDDTFTNLVTDLLIQKTGEMQSLKLPSTGSWFSWGSNAKKSEWISPLHFLSQKFPDKVWFASALIKSDVIKTEKIWEEILIEMNNNLDMNVETALKNVCTRLLMPVIPMNVLPICAWAKLVLDSSPNHVLLPLIWYNFFTCFFASVGTGASMGLRIIGETLCKKLKLKLHSLIEHFHSLWSKCAEGGDSDNDVPLPNMTRLYRALLSWLEDTHLHDAFVDIERLPAQYCGELLKSVMDNSDSLMKNYINEMSLENEITTYFDAWNLVKHLKLEKVADAKAMPNLGNRLKQKNSRSKYLFTEFANFGDMRPYLPPEYKCTNIKVQQIDDTEILNCKSETILSLLQQHIRLILEENKLAKLSNLSHSLIELITNNYDNVRKTKIACDKDGYDPDGCTGHADFTFEFYEAFENKQNSKQIERNRIDENNLLGEIFDTPSDRAVSVATYLIKSIPLVNIRLFLL</sequence>
<evidence type="ECO:0000256" key="2">
    <source>
        <dbReference type="ARBA" id="ARBA00023006"/>
    </source>
</evidence>
<feature type="non-terminal residue" evidence="4">
    <location>
        <position position="1"/>
    </location>
</feature>
<gene>
    <name evidence="4" type="ORF">B4U80_07492</name>
</gene>
<keyword evidence="2" id="KW-0072">Autophagy</keyword>
<feature type="domain" description="Epg5-like TPR" evidence="3">
    <location>
        <begin position="951"/>
        <end position="1127"/>
    </location>
</feature>
<dbReference type="OrthoDB" id="6506475at2759"/>
<dbReference type="GO" id="GO:0097352">
    <property type="term" value="P:autophagosome maturation"/>
    <property type="evidence" value="ECO:0007669"/>
    <property type="project" value="TreeGrafter"/>
</dbReference>
<dbReference type="InterPro" id="IPR058750">
    <property type="entry name" value="TPR_Epg5"/>
</dbReference>
<dbReference type="VEuPathDB" id="VectorBase:LDEU006167"/>
<evidence type="ECO:0000259" key="3">
    <source>
        <dbReference type="Pfam" id="PF26573"/>
    </source>
</evidence>
<proteinExistence type="inferred from homology"/>
<dbReference type="STRING" id="299467.A0A443SEB9"/>
<evidence type="ECO:0000313" key="5">
    <source>
        <dbReference type="Proteomes" id="UP000288716"/>
    </source>
</evidence>
<dbReference type="GO" id="GO:0005737">
    <property type="term" value="C:cytoplasm"/>
    <property type="evidence" value="ECO:0007669"/>
    <property type="project" value="TreeGrafter"/>
</dbReference>
<protein>
    <submittedName>
        <fullName evidence="4">Ectopic P granules protein 5-like protein</fullName>
    </submittedName>
</protein>
<accession>A0A443SEB9</accession>
<dbReference type="Pfam" id="PF26573">
    <property type="entry name" value="TPR_Epg5_2"/>
    <property type="match status" value="1"/>
</dbReference>
<organism evidence="4 5">
    <name type="scientific">Leptotrombidium deliense</name>
    <dbReference type="NCBI Taxonomy" id="299467"/>
    <lineage>
        <taxon>Eukaryota</taxon>
        <taxon>Metazoa</taxon>
        <taxon>Ecdysozoa</taxon>
        <taxon>Arthropoda</taxon>
        <taxon>Chelicerata</taxon>
        <taxon>Arachnida</taxon>
        <taxon>Acari</taxon>
        <taxon>Acariformes</taxon>
        <taxon>Trombidiformes</taxon>
        <taxon>Prostigmata</taxon>
        <taxon>Anystina</taxon>
        <taxon>Parasitengona</taxon>
        <taxon>Trombiculoidea</taxon>
        <taxon>Trombiculidae</taxon>
        <taxon>Leptotrombidium</taxon>
    </lineage>
</organism>
<comment type="caution">
    <text evidence="4">The sequence shown here is derived from an EMBL/GenBank/DDBJ whole genome shotgun (WGS) entry which is preliminary data.</text>
</comment>
<dbReference type="PANTHER" id="PTHR31139:SF4">
    <property type="entry name" value="ECTOPIC P GRANULES PROTEIN 5 HOMOLOG"/>
    <property type="match status" value="1"/>
</dbReference>
<evidence type="ECO:0000256" key="1">
    <source>
        <dbReference type="ARBA" id="ARBA00010948"/>
    </source>
</evidence>
<dbReference type="InterPro" id="IPR051436">
    <property type="entry name" value="Autophagy-related_EPG5"/>
</dbReference>
<keyword evidence="5" id="KW-1185">Reference proteome</keyword>
<dbReference type="Proteomes" id="UP000288716">
    <property type="component" value="Unassembled WGS sequence"/>
</dbReference>
<evidence type="ECO:0000313" key="4">
    <source>
        <dbReference type="EMBL" id="RWS25873.1"/>
    </source>
</evidence>
<reference evidence="4 5" key="1">
    <citation type="journal article" date="2018" name="Gigascience">
        <title>Genomes of trombidid mites reveal novel predicted allergens and laterally-transferred genes associated with secondary metabolism.</title>
        <authorList>
            <person name="Dong X."/>
            <person name="Chaisiri K."/>
            <person name="Xia D."/>
            <person name="Armstrong S.D."/>
            <person name="Fang Y."/>
            <person name="Donnelly M.J."/>
            <person name="Kadowaki T."/>
            <person name="McGarry J.W."/>
            <person name="Darby A.C."/>
            <person name="Makepeace B.L."/>
        </authorList>
    </citation>
    <scope>NUCLEOTIDE SEQUENCE [LARGE SCALE GENOMIC DNA]</scope>
    <source>
        <strain evidence="4">UoL-UT</strain>
    </source>
</reference>
<name>A0A443SEB9_9ACAR</name>
<dbReference type="PANTHER" id="PTHR31139">
    <property type="entry name" value="ECTOPIC P GRANULES PROTEIN 5 HOMOLOG"/>
    <property type="match status" value="1"/>
</dbReference>